<gene>
    <name evidence="1" type="ORF">dnm_008320</name>
</gene>
<dbReference type="Proteomes" id="UP000663722">
    <property type="component" value="Chromosome"/>
</dbReference>
<dbReference type="AlphaFoldDB" id="A0A975BGA5"/>
<evidence type="ECO:0000313" key="2">
    <source>
        <dbReference type="Proteomes" id="UP000663722"/>
    </source>
</evidence>
<organism evidence="1 2">
    <name type="scientific">Desulfonema magnum</name>
    <dbReference type="NCBI Taxonomy" id="45655"/>
    <lineage>
        <taxon>Bacteria</taxon>
        <taxon>Pseudomonadati</taxon>
        <taxon>Thermodesulfobacteriota</taxon>
        <taxon>Desulfobacteria</taxon>
        <taxon>Desulfobacterales</taxon>
        <taxon>Desulfococcaceae</taxon>
        <taxon>Desulfonema</taxon>
    </lineage>
</organism>
<dbReference type="EMBL" id="CP061800">
    <property type="protein sequence ID" value="QTA84831.1"/>
    <property type="molecule type" value="Genomic_DNA"/>
</dbReference>
<evidence type="ECO:0000313" key="1">
    <source>
        <dbReference type="EMBL" id="QTA84831.1"/>
    </source>
</evidence>
<reference evidence="1" key="1">
    <citation type="journal article" date="2021" name="Microb. Physiol.">
        <title>Proteogenomic Insights into the Physiology of Marine, Sulfate-Reducing, Filamentous Desulfonema limicola and Desulfonema magnum.</title>
        <authorList>
            <person name="Schnaars V."/>
            <person name="Wohlbrand L."/>
            <person name="Scheve S."/>
            <person name="Hinrichs C."/>
            <person name="Reinhardt R."/>
            <person name="Rabus R."/>
        </authorList>
    </citation>
    <scope>NUCLEOTIDE SEQUENCE</scope>
    <source>
        <strain evidence="1">4be13</strain>
    </source>
</reference>
<protein>
    <submittedName>
        <fullName evidence="1">Uncharacterized protein</fullName>
    </submittedName>
</protein>
<sequence length="66" mass="7769">MRGIAEKPGFFPRMKYPPRRKNPGFFPVLSAPRGHENFFDLLTIAMWLISGIRTRTEFPNIHFYSL</sequence>
<accession>A0A975BGA5</accession>
<proteinExistence type="predicted"/>
<keyword evidence="2" id="KW-1185">Reference proteome</keyword>
<name>A0A975BGA5_9BACT</name>
<dbReference type="KEGG" id="dmm:dnm_008320"/>